<dbReference type="InterPro" id="IPR043159">
    <property type="entry name" value="Lectin_gal-bd_sf"/>
</dbReference>
<dbReference type="AlphaFoldDB" id="A0A8B6HBL7"/>
<dbReference type="GO" id="GO:0071944">
    <property type="term" value="C:cell periphery"/>
    <property type="evidence" value="ECO:0007669"/>
    <property type="project" value="TreeGrafter"/>
</dbReference>
<keyword evidence="5" id="KW-1185">Reference proteome</keyword>
<keyword evidence="3" id="KW-0732">Signal</keyword>
<accession>A0A8B6HBL7</accession>
<dbReference type="Pfam" id="PF00090">
    <property type="entry name" value="TSP_1"/>
    <property type="match status" value="2"/>
</dbReference>
<keyword evidence="2" id="KW-1133">Transmembrane helix</keyword>
<organism evidence="4 5">
    <name type="scientific">Mytilus galloprovincialis</name>
    <name type="common">Mediterranean mussel</name>
    <dbReference type="NCBI Taxonomy" id="29158"/>
    <lineage>
        <taxon>Eukaryota</taxon>
        <taxon>Metazoa</taxon>
        <taxon>Spiralia</taxon>
        <taxon>Lophotrochozoa</taxon>
        <taxon>Mollusca</taxon>
        <taxon>Bivalvia</taxon>
        <taxon>Autobranchia</taxon>
        <taxon>Pteriomorphia</taxon>
        <taxon>Mytilida</taxon>
        <taxon>Mytiloidea</taxon>
        <taxon>Mytilidae</taxon>
        <taxon>Mytilinae</taxon>
        <taxon>Mytilus</taxon>
    </lineage>
</organism>
<dbReference type="PANTHER" id="PTHR16311:SF3">
    <property type="entry name" value="THROMBOSPONDIN TYPE-1 DOMAIN-CONTAINING PROTEIN 1"/>
    <property type="match status" value="1"/>
</dbReference>
<gene>
    <name evidence="4" type="ORF">MGAL_10B085636</name>
</gene>
<protein>
    <submittedName>
        <fullName evidence="4">Uncharacterized protein</fullName>
    </submittedName>
</protein>
<proteinExistence type="predicted"/>
<evidence type="ECO:0000256" key="3">
    <source>
        <dbReference type="SAM" id="SignalP"/>
    </source>
</evidence>
<dbReference type="CDD" id="cd22823">
    <property type="entry name" value="Gal_Rha_Lectin"/>
    <property type="match status" value="2"/>
</dbReference>
<evidence type="ECO:0000256" key="2">
    <source>
        <dbReference type="SAM" id="Phobius"/>
    </source>
</evidence>
<feature type="signal peptide" evidence="3">
    <location>
        <begin position="1"/>
        <end position="20"/>
    </location>
</feature>
<feature type="transmembrane region" description="Helical" evidence="2">
    <location>
        <begin position="696"/>
        <end position="720"/>
    </location>
</feature>
<feature type="chain" id="PRO_5032424980" evidence="3">
    <location>
        <begin position="21"/>
        <end position="777"/>
    </location>
</feature>
<dbReference type="InterPro" id="IPR038877">
    <property type="entry name" value="THSD1"/>
</dbReference>
<evidence type="ECO:0000313" key="5">
    <source>
        <dbReference type="Proteomes" id="UP000596742"/>
    </source>
</evidence>
<dbReference type="InterPro" id="IPR000884">
    <property type="entry name" value="TSP1_rpt"/>
</dbReference>
<dbReference type="PROSITE" id="PS50092">
    <property type="entry name" value="TSP1"/>
    <property type="match status" value="2"/>
</dbReference>
<dbReference type="SMART" id="SM00209">
    <property type="entry name" value="TSP1"/>
    <property type="match status" value="2"/>
</dbReference>
<keyword evidence="2" id="KW-0472">Membrane</keyword>
<evidence type="ECO:0000313" key="4">
    <source>
        <dbReference type="EMBL" id="VDI76374.1"/>
    </source>
</evidence>
<evidence type="ECO:0000256" key="1">
    <source>
        <dbReference type="ARBA" id="ARBA00023157"/>
    </source>
</evidence>
<comment type="caution">
    <text evidence="4">The sequence shown here is derived from an EMBL/GenBank/DDBJ whole genome shotgun (WGS) entry which is preliminary data.</text>
</comment>
<dbReference type="PANTHER" id="PTHR16311">
    <property type="entry name" value="THROMBOSPONDIN TYPE I DOMAIN-CONTAINING 1"/>
    <property type="match status" value="1"/>
</dbReference>
<sequence>MKTVRFIASALLIITVGSYGTTVADPIVKMYKESETAHLTCSEQFDEQIEILSINYTNGICIHNETFGVKNICNGKTHCRFNVSNSYIGSSCGAKGSATLQVEYDCIRNGGWSDWNTSASCPVTCGGAFWNVTRTCSNPYPNEGGSACTGNAFDEQTCNTNHCIEQDSACLNAKVNWNCPNGHIEVNKAVWETSRTCGFGYISFKTHNVMKHLQSTCNNRTNCSFIAKDHDFGVSCSEENSRCTIFEYVYTCKKATWDDWSTWSVCTKSCGSGIQTRQRQCLNQMNTTEGYITDCEGKGTGSRSCNTELCPYCYENYLQFTSIQSSSDLKADISSGSGYLLLNGIYTINCCGRIKMWEFVPVNTGRLTFVIMRKMSDQKYKFVGYNTKHILETDLRKLTQFNVTEDKRIAITHGDIFGWFDSGSNIVGFHDCLSNNETCPLSYRLNNDVREGDVIDIERLSRMSDRSYTVNYSTTENRPIAVDLPSKPITIPDHFTVNSFVMTIPINDPDNGDYIQDVKLDYDNTYFYFDTKLRSVHVKKTLPHIVGQRNATFNIVVTFEDSCFNFGSANITIASFNAPPEVGGFTEELIIDPTKLSNDSRFHIFNVEDPSNDDIFCGLKNTPHSTEMFVLEMEDNDAYLRLPNQSALANNSLSEYKLNIFCNDGTDETLLQMTVHIRSAENDQSNNRIDTEETDIHVVIIGVCASVSVVLVILFIIAFIRNSRNKLTAKEKSKRGLNTDMSTIDNTVEPNPYVEMEQVVVQQKSNTAVETSIDSKH</sequence>
<dbReference type="Gene3D" id="2.60.120.740">
    <property type="match status" value="2"/>
</dbReference>
<dbReference type="Proteomes" id="UP000596742">
    <property type="component" value="Unassembled WGS sequence"/>
</dbReference>
<keyword evidence="2" id="KW-0812">Transmembrane</keyword>
<name>A0A8B6HBL7_MYTGA</name>
<dbReference type="OrthoDB" id="6070884at2759"/>
<dbReference type="Gene3D" id="2.20.100.10">
    <property type="entry name" value="Thrombospondin type-1 (TSP1) repeat"/>
    <property type="match status" value="2"/>
</dbReference>
<dbReference type="EMBL" id="UYJE01009746">
    <property type="protein sequence ID" value="VDI76374.1"/>
    <property type="molecule type" value="Genomic_DNA"/>
</dbReference>
<dbReference type="InterPro" id="IPR036383">
    <property type="entry name" value="TSP1_rpt_sf"/>
</dbReference>
<dbReference type="FunFam" id="2.20.100.10:FF:000001">
    <property type="entry name" value="semaphorin-5A isoform X1"/>
    <property type="match status" value="1"/>
</dbReference>
<dbReference type="SUPFAM" id="SSF82895">
    <property type="entry name" value="TSP-1 type 1 repeat"/>
    <property type="match status" value="2"/>
</dbReference>
<reference evidence="4" key="1">
    <citation type="submission" date="2018-11" db="EMBL/GenBank/DDBJ databases">
        <authorList>
            <person name="Alioto T."/>
            <person name="Alioto T."/>
        </authorList>
    </citation>
    <scope>NUCLEOTIDE SEQUENCE</scope>
</reference>
<keyword evidence="1" id="KW-1015">Disulfide bond</keyword>